<evidence type="ECO:0000256" key="1">
    <source>
        <dbReference type="ARBA" id="ARBA00008390"/>
    </source>
</evidence>
<dbReference type="GO" id="GO:0008289">
    <property type="term" value="F:lipid binding"/>
    <property type="evidence" value="ECO:0007669"/>
    <property type="project" value="UniProtKB-KW"/>
</dbReference>
<evidence type="ECO:0008006" key="4">
    <source>
        <dbReference type="Google" id="ProtNLM"/>
    </source>
</evidence>
<dbReference type="InterPro" id="IPR012674">
    <property type="entry name" value="Calycin"/>
</dbReference>
<evidence type="ECO:0000313" key="3">
    <source>
        <dbReference type="Proteomes" id="UP000245119"/>
    </source>
</evidence>
<keyword evidence="3" id="KW-1185">Reference proteome</keyword>
<accession>A0A2T7PDL1</accession>
<dbReference type="AlphaFoldDB" id="A0A2T7PDL1"/>
<dbReference type="Proteomes" id="UP000245119">
    <property type="component" value="Linkage Group LG4"/>
</dbReference>
<dbReference type="InterPro" id="IPR000463">
    <property type="entry name" value="Fatty_acid-bd"/>
</dbReference>
<protein>
    <recommendedName>
        <fullName evidence="4">Lipocalin/cytosolic fatty-acid binding domain-containing protein</fullName>
    </recommendedName>
</protein>
<dbReference type="OrthoDB" id="354351at2759"/>
<organism evidence="2 3">
    <name type="scientific">Pomacea canaliculata</name>
    <name type="common">Golden apple snail</name>
    <dbReference type="NCBI Taxonomy" id="400727"/>
    <lineage>
        <taxon>Eukaryota</taxon>
        <taxon>Metazoa</taxon>
        <taxon>Spiralia</taxon>
        <taxon>Lophotrochozoa</taxon>
        <taxon>Mollusca</taxon>
        <taxon>Gastropoda</taxon>
        <taxon>Caenogastropoda</taxon>
        <taxon>Architaenioglossa</taxon>
        <taxon>Ampullarioidea</taxon>
        <taxon>Ampullariidae</taxon>
        <taxon>Pomacea</taxon>
    </lineage>
</organism>
<dbReference type="PRINTS" id="PR00178">
    <property type="entry name" value="FATTYACIDBP"/>
</dbReference>
<dbReference type="PANTHER" id="PTHR11955">
    <property type="entry name" value="FATTY ACID BINDING PROTEIN"/>
    <property type="match status" value="1"/>
</dbReference>
<gene>
    <name evidence="2" type="ORF">C0Q70_06915</name>
</gene>
<dbReference type="InterPro" id="IPR031259">
    <property type="entry name" value="ILBP"/>
</dbReference>
<evidence type="ECO:0000313" key="2">
    <source>
        <dbReference type="EMBL" id="PVD31503.1"/>
    </source>
</evidence>
<dbReference type="SUPFAM" id="SSF50814">
    <property type="entry name" value="Lipocalins"/>
    <property type="match status" value="1"/>
</dbReference>
<sequence>MARPENDIHVEDDGTIVISTSSTFMKNEQKFKLGEEFEEINNFTKTKFKNMPTYENGCLRIVPTPVDPVNTPYPEYAERELTDTGDMCLTLKVGDVICKRYFKKIDS</sequence>
<reference evidence="2 3" key="1">
    <citation type="submission" date="2018-04" db="EMBL/GenBank/DDBJ databases">
        <title>The genome of golden apple snail Pomacea canaliculata provides insight into stress tolerance and invasive adaptation.</title>
        <authorList>
            <person name="Liu C."/>
            <person name="Liu B."/>
            <person name="Ren Y."/>
            <person name="Zhang Y."/>
            <person name="Wang H."/>
            <person name="Li S."/>
            <person name="Jiang F."/>
            <person name="Yin L."/>
            <person name="Zhang G."/>
            <person name="Qian W."/>
            <person name="Fan W."/>
        </authorList>
    </citation>
    <scope>NUCLEOTIDE SEQUENCE [LARGE SCALE GENOMIC DNA]</scope>
    <source>
        <strain evidence="2">SZHN2017</strain>
        <tissue evidence="2">Muscle</tissue>
    </source>
</reference>
<dbReference type="EMBL" id="PZQS01000004">
    <property type="protein sequence ID" value="PVD31503.1"/>
    <property type="molecule type" value="Genomic_DNA"/>
</dbReference>
<comment type="similarity">
    <text evidence="1">Belongs to the calycin superfamily. Fatty-acid binding protein (FABP) family.</text>
</comment>
<proteinExistence type="inferred from homology"/>
<name>A0A2T7PDL1_POMCA</name>
<dbReference type="Gene3D" id="2.40.128.20">
    <property type="match status" value="1"/>
</dbReference>
<dbReference type="CDD" id="cd00742">
    <property type="entry name" value="FABP"/>
    <property type="match status" value="1"/>
</dbReference>
<comment type="caution">
    <text evidence="2">The sequence shown here is derived from an EMBL/GenBank/DDBJ whole genome shotgun (WGS) entry which is preliminary data.</text>
</comment>